<feature type="compositionally biased region" description="Basic and acidic residues" evidence="1">
    <location>
        <begin position="68"/>
        <end position="83"/>
    </location>
</feature>
<evidence type="ECO:0000313" key="2">
    <source>
        <dbReference type="EMBL" id="KAA8549638.1"/>
    </source>
</evidence>
<organism evidence="2 3">
    <name type="scientific">Nyssa sinensis</name>
    <dbReference type="NCBI Taxonomy" id="561372"/>
    <lineage>
        <taxon>Eukaryota</taxon>
        <taxon>Viridiplantae</taxon>
        <taxon>Streptophyta</taxon>
        <taxon>Embryophyta</taxon>
        <taxon>Tracheophyta</taxon>
        <taxon>Spermatophyta</taxon>
        <taxon>Magnoliopsida</taxon>
        <taxon>eudicotyledons</taxon>
        <taxon>Gunneridae</taxon>
        <taxon>Pentapetalae</taxon>
        <taxon>asterids</taxon>
        <taxon>Cornales</taxon>
        <taxon>Nyssaceae</taxon>
        <taxon>Nyssa</taxon>
    </lineage>
</organism>
<dbReference type="AlphaFoldDB" id="A0A5J5C2W0"/>
<accession>A0A5J5C2W0</accession>
<reference evidence="2 3" key="1">
    <citation type="submission" date="2019-09" db="EMBL/GenBank/DDBJ databases">
        <title>A chromosome-level genome assembly of the Chinese tupelo Nyssa sinensis.</title>
        <authorList>
            <person name="Yang X."/>
            <person name="Kang M."/>
            <person name="Yang Y."/>
            <person name="Xiong H."/>
            <person name="Wang M."/>
            <person name="Zhang Z."/>
            <person name="Wang Z."/>
            <person name="Wu H."/>
            <person name="Ma T."/>
            <person name="Liu J."/>
            <person name="Xi Z."/>
        </authorList>
    </citation>
    <scope>NUCLEOTIDE SEQUENCE [LARGE SCALE GENOMIC DNA]</scope>
    <source>
        <strain evidence="2">J267</strain>
        <tissue evidence="2">Leaf</tissue>
    </source>
</reference>
<evidence type="ECO:0000313" key="3">
    <source>
        <dbReference type="Proteomes" id="UP000325577"/>
    </source>
</evidence>
<feature type="region of interest" description="Disordered" evidence="1">
    <location>
        <begin position="64"/>
        <end position="83"/>
    </location>
</feature>
<protein>
    <submittedName>
        <fullName evidence="2">Uncharacterized protein</fullName>
    </submittedName>
</protein>
<gene>
    <name evidence="2" type="ORF">F0562_001344</name>
</gene>
<keyword evidence="3" id="KW-1185">Reference proteome</keyword>
<name>A0A5J5C2W0_9ASTE</name>
<evidence type="ECO:0000256" key="1">
    <source>
        <dbReference type="SAM" id="MobiDB-lite"/>
    </source>
</evidence>
<proteinExistence type="predicted"/>
<dbReference type="Proteomes" id="UP000325577">
    <property type="component" value="Linkage Group LG0"/>
</dbReference>
<sequence length="83" mass="9405">MNWKVQSDHQKIIHGSKNRAIHMHETPFFDQLTGDGSSGSHRRPNRFVFPTAIVVDHGEILGSEVNEDERVNRRGNEDKNGGI</sequence>
<dbReference type="EMBL" id="CM018031">
    <property type="protein sequence ID" value="KAA8549638.1"/>
    <property type="molecule type" value="Genomic_DNA"/>
</dbReference>